<sequence>MADLTPGPRKPPPAELTGFRSALAHTGIPHGVLLWKPRLPSRNWLIFWSVSLSLSYAYYYDRSECKRIKQEVVERVEKYGREPMPGGSLGEPRRVVVWAGRWGGDDDADRAGRYFRKYVKPYLVAAGIDYTLPSAPLHGSITRQLHAAILLQRRQALGLAPTAMPLSLPGVLDPAEVKRREIESGVVLVGRASMKEYLEGLRRGWEGGVDEWEWEKEVEKTLENDGVFDEPKHAANAADAADAATDAAVVDSNVETATTNAAVAVAGPKPKFAFFSRPSLPATATATGTGIPAPVIPAHLHTPPSPLPPTPPVLLLPFTNHLGFLQLPYMILDFFNERAKVRQGAQSALALIQGPVTDMHSDDAEHWDEKSESWYNKTARQLPDRLQKARTEYYESIKSRIDLARAYENGDREMTDQEKKANKVERIQDIQAERLKKELRWRGSEEGWEIVKPETPPTWRDNWEGWLKMYQVPEDAKEGL</sequence>
<dbReference type="EMBL" id="CP143819">
    <property type="protein sequence ID" value="WVO25199.1"/>
    <property type="molecule type" value="Genomic_DNA"/>
</dbReference>
<comment type="subcellular location">
    <subcellularLocation>
        <location evidence="1">Mitochondrion inner membrane</location>
        <topology evidence="1">Single-pass membrane protein</topology>
    </subcellularLocation>
</comment>
<gene>
    <name evidence="12" type="ORF">IAS62_006589</name>
</gene>
<evidence type="ECO:0000256" key="2">
    <source>
        <dbReference type="ARBA" id="ARBA00006355"/>
    </source>
</evidence>
<keyword evidence="6" id="KW-0999">Mitochondrion inner membrane</keyword>
<evidence type="ECO:0000313" key="12">
    <source>
        <dbReference type="EMBL" id="WVO25199.1"/>
    </source>
</evidence>
<keyword evidence="11" id="KW-0472">Membrane</keyword>
<protein>
    <recommendedName>
        <fullName evidence="3">Mitochondrial import inner membrane translocase subunit TIM54</fullName>
    </recommendedName>
</protein>
<keyword evidence="5" id="KW-0812">Transmembrane</keyword>
<dbReference type="RefSeq" id="XP_064724438.1">
    <property type="nucleotide sequence ID" value="XM_064868366.1"/>
</dbReference>
<dbReference type="GeneID" id="89993357"/>
<accession>A0ABZ2B533</accession>
<keyword evidence="4" id="KW-0813">Transport</keyword>
<evidence type="ECO:0000256" key="9">
    <source>
        <dbReference type="ARBA" id="ARBA00023010"/>
    </source>
</evidence>
<dbReference type="Proteomes" id="UP001432216">
    <property type="component" value="Chromosome 14"/>
</dbReference>
<organism evidence="12 13">
    <name type="scientific">Cryptococcus decagattii</name>
    <dbReference type="NCBI Taxonomy" id="1859122"/>
    <lineage>
        <taxon>Eukaryota</taxon>
        <taxon>Fungi</taxon>
        <taxon>Dikarya</taxon>
        <taxon>Basidiomycota</taxon>
        <taxon>Agaricomycotina</taxon>
        <taxon>Tremellomycetes</taxon>
        <taxon>Tremellales</taxon>
        <taxon>Cryptococcaceae</taxon>
        <taxon>Cryptococcus</taxon>
        <taxon>Cryptococcus gattii species complex</taxon>
    </lineage>
</organism>
<reference evidence="12 13" key="1">
    <citation type="submission" date="2024-01" db="EMBL/GenBank/DDBJ databases">
        <title>Comparative genomics of Cryptococcus and Kwoniella reveals pathogenesis evolution and contrasting modes of karyotype evolution via chromosome fusion or intercentromeric recombination.</title>
        <authorList>
            <person name="Coelho M.A."/>
            <person name="David-Palma M."/>
            <person name="Shea T."/>
            <person name="Bowers K."/>
            <person name="McGinley-Smith S."/>
            <person name="Mohammad A.W."/>
            <person name="Gnirke A."/>
            <person name="Yurkov A.M."/>
            <person name="Nowrousian M."/>
            <person name="Sun S."/>
            <person name="Cuomo C.A."/>
            <person name="Heitman J."/>
        </authorList>
    </citation>
    <scope>NUCLEOTIDE SEQUENCE [LARGE SCALE GENOMIC DNA]</scope>
    <source>
        <strain evidence="12 13">7685027</strain>
    </source>
</reference>
<dbReference type="InterPro" id="IPR021056">
    <property type="entry name" value="Mt_import_IM_translocase_Tim54"/>
</dbReference>
<evidence type="ECO:0000256" key="3">
    <source>
        <dbReference type="ARBA" id="ARBA00020796"/>
    </source>
</evidence>
<keyword evidence="10" id="KW-0496">Mitochondrion</keyword>
<name>A0ABZ2B533_9TREE</name>
<evidence type="ECO:0000256" key="10">
    <source>
        <dbReference type="ARBA" id="ARBA00023128"/>
    </source>
</evidence>
<comment type="similarity">
    <text evidence="2">Belongs to the TIM54 family.</text>
</comment>
<evidence type="ECO:0000256" key="11">
    <source>
        <dbReference type="ARBA" id="ARBA00023136"/>
    </source>
</evidence>
<evidence type="ECO:0000256" key="6">
    <source>
        <dbReference type="ARBA" id="ARBA00022792"/>
    </source>
</evidence>
<dbReference type="Pfam" id="PF11711">
    <property type="entry name" value="Tim54"/>
    <property type="match status" value="1"/>
</dbReference>
<evidence type="ECO:0000256" key="5">
    <source>
        <dbReference type="ARBA" id="ARBA00022692"/>
    </source>
</evidence>
<keyword evidence="8" id="KW-1133">Transmembrane helix</keyword>
<keyword evidence="13" id="KW-1185">Reference proteome</keyword>
<keyword evidence="9" id="KW-0811">Translocation</keyword>
<keyword evidence="7" id="KW-0653">Protein transport</keyword>
<evidence type="ECO:0000256" key="4">
    <source>
        <dbReference type="ARBA" id="ARBA00022448"/>
    </source>
</evidence>
<proteinExistence type="inferred from homology"/>
<evidence type="ECO:0000256" key="1">
    <source>
        <dbReference type="ARBA" id="ARBA00004434"/>
    </source>
</evidence>
<evidence type="ECO:0000256" key="8">
    <source>
        <dbReference type="ARBA" id="ARBA00022989"/>
    </source>
</evidence>
<evidence type="ECO:0000313" key="13">
    <source>
        <dbReference type="Proteomes" id="UP001432216"/>
    </source>
</evidence>
<evidence type="ECO:0000256" key="7">
    <source>
        <dbReference type="ARBA" id="ARBA00022927"/>
    </source>
</evidence>